<evidence type="ECO:0000313" key="1">
    <source>
        <dbReference type="EMBL" id="NVZ11279.1"/>
    </source>
</evidence>
<dbReference type="EMBL" id="JABZEO010000018">
    <property type="protein sequence ID" value="NVZ11279.1"/>
    <property type="molecule type" value="Genomic_DNA"/>
</dbReference>
<keyword evidence="2" id="KW-1185">Reference proteome</keyword>
<protein>
    <submittedName>
        <fullName evidence="1">Uncharacterized protein</fullName>
    </submittedName>
</protein>
<organism evidence="1 2">
    <name type="scientific">Allochromatium humboldtianum</name>
    <dbReference type="NCBI Taxonomy" id="504901"/>
    <lineage>
        <taxon>Bacteria</taxon>
        <taxon>Pseudomonadati</taxon>
        <taxon>Pseudomonadota</taxon>
        <taxon>Gammaproteobacteria</taxon>
        <taxon>Chromatiales</taxon>
        <taxon>Chromatiaceae</taxon>
        <taxon>Allochromatium</taxon>
    </lineage>
</organism>
<dbReference type="AlphaFoldDB" id="A0A850R986"/>
<evidence type="ECO:0000313" key="2">
    <source>
        <dbReference type="Proteomes" id="UP000592294"/>
    </source>
</evidence>
<dbReference type="RefSeq" id="WP_176977977.1">
    <property type="nucleotide sequence ID" value="NZ_JABZEO010000018.1"/>
</dbReference>
<accession>A0A850R986</accession>
<reference evidence="1 2" key="1">
    <citation type="submission" date="2020-06" db="EMBL/GenBank/DDBJ databases">
        <title>Whole-genome sequence of Allochromatium humboldtianum DSM 21881, type strain.</title>
        <authorList>
            <person name="Kyndt J.A."/>
            <person name="Meyer T.E."/>
        </authorList>
    </citation>
    <scope>NUCLEOTIDE SEQUENCE [LARGE SCALE GENOMIC DNA]</scope>
    <source>
        <strain evidence="1 2">DSM 21881</strain>
    </source>
</reference>
<proteinExistence type="predicted"/>
<comment type="caution">
    <text evidence="1">The sequence shown here is derived from an EMBL/GenBank/DDBJ whole genome shotgun (WGS) entry which is preliminary data.</text>
</comment>
<gene>
    <name evidence="1" type="ORF">HW932_18675</name>
</gene>
<sequence>MATYRCPLCGNTDLRVDISVVSVLVQGDDETLEARPIKDSEWYFDDRSPMFCSDDACGYSAPSVNFRAGVLLRDAEEAVSESVLTQMVSKPYWVALLYPEYMTSEYAETYHSGPISAATAEDAVKKARKAVVVANHQGDDDPIKEEDFIPIIVSHGEPL</sequence>
<dbReference type="Proteomes" id="UP000592294">
    <property type="component" value="Unassembled WGS sequence"/>
</dbReference>
<name>A0A850R986_9GAMM</name>